<dbReference type="PROSITE" id="PS00421">
    <property type="entry name" value="TM4_1"/>
    <property type="match status" value="1"/>
</dbReference>
<dbReference type="PANTHER" id="PTHR19282">
    <property type="entry name" value="TETRASPANIN"/>
    <property type="match status" value="1"/>
</dbReference>
<reference evidence="7" key="1">
    <citation type="submission" date="2020-07" db="EMBL/GenBank/DDBJ databases">
        <title>The High-quality genome of the commercially important snow crab, Chionoecetes opilio.</title>
        <authorList>
            <person name="Jeong J.-H."/>
            <person name="Ryu S."/>
        </authorList>
    </citation>
    <scope>NUCLEOTIDE SEQUENCE</scope>
    <source>
        <strain evidence="7">MADBK_172401_WGS</strain>
        <tissue evidence="7">Digestive gland</tissue>
    </source>
</reference>
<organism evidence="7 8">
    <name type="scientific">Chionoecetes opilio</name>
    <name type="common">Atlantic snow crab</name>
    <name type="synonym">Cancer opilio</name>
    <dbReference type="NCBI Taxonomy" id="41210"/>
    <lineage>
        <taxon>Eukaryota</taxon>
        <taxon>Metazoa</taxon>
        <taxon>Ecdysozoa</taxon>
        <taxon>Arthropoda</taxon>
        <taxon>Crustacea</taxon>
        <taxon>Multicrustacea</taxon>
        <taxon>Malacostraca</taxon>
        <taxon>Eumalacostraca</taxon>
        <taxon>Eucarida</taxon>
        <taxon>Decapoda</taxon>
        <taxon>Pleocyemata</taxon>
        <taxon>Brachyura</taxon>
        <taxon>Eubrachyura</taxon>
        <taxon>Majoidea</taxon>
        <taxon>Majidae</taxon>
        <taxon>Chionoecetes</taxon>
    </lineage>
</organism>
<keyword evidence="8" id="KW-1185">Reference proteome</keyword>
<evidence type="ECO:0000256" key="4">
    <source>
        <dbReference type="ARBA" id="ARBA00022989"/>
    </source>
</evidence>
<dbReference type="InterPro" id="IPR018503">
    <property type="entry name" value="Tetraspanin_CS"/>
</dbReference>
<dbReference type="Gene3D" id="1.10.1450.10">
    <property type="entry name" value="Tetraspanin"/>
    <property type="match status" value="1"/>
</dbReference>
<evidence type="ECO:0000256" key="6">
    <source>
        <dbReference type="RuleBase" id="RU361218"/>
    </source>
</evidence>
<comment type="subcellular location">
    <subcellularLocation>
        <location evidence="1 6">Membrane</location>
        <topology evidence="1 6">Multi-pass membrane protein</topology>
    </subcellularLocation>
</comment>
<evidence type="ECO:0000313" key="7">
    <source>
        <dbReference type="EMBL" id="KAG0711069.1"/>
    </source>
</evidence>
<evidence type="ECO:0000256" key="5">
    <source>
        <dbReference type="ARBA" id="ARBA00023136"/>
    </source>
</evidence>
<dbReference type="InterPro" id="IPR008952">
    <property type="entry name" value="Tetraspanin_EC2_sf"/>
</dbReference>
<feature type="transmembrane region" description="Helical" evidence="6">
    <location>
        <begin position="7"/>
        <end position="31"/>
    </location>
</feature>
<dbReference type="InterPro" id="IPR000301">
    <property type="entry name" value="Tetraspanin_animals"/>
</dbReference>
<keyword evidence="4 6" id="KW-1133">Transmembrane helix</keyword>
<dbReference type="PRINTS" id="PR00259">
    <property type="entry name" value="TMFOUR"/>
</dbReference>
<dbReference type="PANTHER" id="PTHR19282:SF521">
    <property type="entry name" value="IP01817P-RELATED"/>
    <property type="match status" value="1"/>
</dbReference>
<feature type="transmembrane region" description="Helical" evidence="6">
    <location>
        <begin position="80"/>
        <end position="105"/>
    </location>
</feature>
<evidence type="ECO:0000256" key="2">
    <source>
        <dbReference type="ARBA" id="ARBA00006840"/>
    </source>
</evidence>
<feature type="transmembrane region" description="Helical" evidence="6">
    <location>
        <begin position="46"/>
        <end position="68"/>
    </location>
</feature>
<dbReference type="EMBL" id="JACEEZ010023634">
    <property type="protein sequence ID" value="KAG0711069.1"/>
    <property type="molecule type" value="Genomic_DNA"/>
</dbReference>
<evidence type="ECO:0000256" key="3">
    <source>
        <dbReference type="ARBA" id="ARBA00022692"/>
    </source>
</evidence>
<dbReference type="OrthoDB" id="6366642at2759"/>
<comment type="similarity">
    <text evidence="2 6">Belongs to the tetraspanin (TM4SF) family.</text>
</comment>
<dbReference type="Proteomes" id="UP000770661">
    <property type="component" value="Unassembled WGS sequence"/>
</dbReference>
<gene>
    <name evidence="7" type="primary">TSPAN7</name>
    <name evidence="7" type="ORF">GWK47_021462</name>
</gene>
<protein>
    <recommendedName>
        <fullName evidence="6">Tetraspanin</fullName>
    </recommendedName>
</protein>
<dbReference type="AlphaFoldDB" id="A0A8J4XPG9"/>
<feature type="transmembrane region" description="Helical" evidence="6">
    <location>
        <begin position="208"/>
        <end position="232"/>
    </location>
</feature>
<dbReference type="Pfam" id="PF00335">
    <property type="entry name" value="Tetraspanin"/>
    <property type="match status" value="1"/>
</dbReference>
<comment type="caution">
    <text evidence="7">The sequence shown here is derived from an EMBL/GenBank/DDBJ whole genome shotgun (WGS) entry which is preliminary data.</text>
</comment>
<dbReference type="SUPFAM" id="SSF48652">
    <property type="entry name" value="Tetraspanin"/>
    <property type="match status" value="1"/>
</dbReference>
<keyword evidence="5 6" id="KW-0472">Membrane</keyword>
<accession>A0A8J4XPG9</accession>
<dbReference type="PIRSF" id="PIRSF002419">
    <property type="entry name" value="Tetraspanin"/>
    <property type="match status" value="1"/>
</dbReference>
<dbReference type="InterPro" id="IPR018499">
    <property type="entry name" value="Tetraspanin/Peripherin"/>
</dbReference>
<proteinExistence type="inferred from homology"/>
<dbReference type="GO" id="GO:0005886">
    <property type="term" value="C:plasma membrane"/>
    <property type="evidence" value="ECO:0007669"/>
    <property type="project" value="TreeGrafter"/>
</dbReference>
<sequence>MGCISKLTLFVLNFAIFVAGVAVVALASMVIHKDNTYGALLGEGTFTLPVIILIAGLTIVVIGFLGCCGAMKESSCMLKTYACIVIVMLLAELALGIVVLVYPAAAENTIKKGMVKVFEKYGRDDATNVTIDAIQHDLHCCGVENYTDWQNYPYGETGNVSRGCCREDDGNDQCFLDKNQLSADMAKKEIYIKGCFAALKSEFMGETVALGVVLFIMAIVQVLAATCACRLAKNTGSSHYA</sequence>
<keyword evidence="3 6" id="KW-0812">Transmembrane</keyword>
<evidence type="ECO:0000313" key="8">
    <source>
        <dbReference type="Proteomes" id="UP000770661"/>
    </source>
</evidence>
<name>A0A8J4XPG9_CHIOP</name>
<evidence type="ECO:0000256" key="1">
    <source>
        <dbReference type="ARBA" id="ARBA00004141"/>
    </source>
</evidence>